<evidence type="ECO:0000313" key="1">
    <source>
        <dbReference type="EMBL" id="GGL58640.1"/>
    </source>
</evidence>
<gene>
    <name evidence="1" type="ORF">GCM10009039_16100</name>
</gene>
<dbReference type="RefSeq" id="WP_188977723.1">
    <property type="nucleotide sequence ID" value="NZ_BMPG01000002.1"/>
</dbReference>
<sequence>MTQSGWQDRIVGVRMRVDGEFQSEVEASGFSRQQWGLVMTAVEFDLENPEDPESARLVADTSKVKHVVPELENVDQQMAAMGGGSGGGSSSGGGFLASVKSALGLGGGGDDADAAREREAVDLAEEYARMLETELKENGRWDEVCEAAARDAADAAE</sequence>
<name>A0A830FBQ1_9EURY</name>
<reference evidence="1" key="1">
    <citation type="journal article" date="2014" name="Int. J. Syst. Evol. Microbiol.">
        <title>Complete genome sequence of Corynebacterium casei LMG S-19264T (=DSM 44701T), isolated from a smear-ripened cheese.</title>
        <authorList>
            <consortium name="US DOE Joint Genome Institute (JGI-PGF)"/>
            <person name="Walter F."/>
            <person name="Albersmeier A."/>
            <person name="Kalinowski J."/>
            <person name="Ruckert C."/>
        </authorList>
    </citation>
    <scope>NUCLEOTIDE SEQUENCE</scope>
    <source>
        <strain evidence="1">JCM 19596</strain>
    </source>
</reference>
<dbReference type="EMBL" id="BMPG01000002">
    <property type="protein sequence ID" value="GGL58640.1"/>
    <property type="molecule type" value="Genomic_DNA"/>
</dbReference>
<dbReference type="Proteomes" id="UP000607197">
    <property type="component" value="Unassembled WGS sequence"/>
</dbReference>
<proteinExistence type="predicted"/>
<dbReference type="OrthoDB" id="204348at2157"/>
<protein>
    <submittedName>
        <fullName evidence="1">Uncharacterized protein</fullName>
    </submittedName>
</protein>
<evidence type="ECO:0000313" key="2">
    <source>
        <dbReference type="Proteomes" id="UP000607197"/>
    </source>
</evidence>
<comment type="caution">
    <text evidence="1">The sequence shown here is derived from an EMBL/GenBank/DDBJ whole genome shotgun (WGS) entry which is preliminary data.</text>
</comment>
<reference evidence="1" key="2">
    <citation type="submission" date="2020-09" db="EMBL/GenBank/DDBJ databases">
        <authorList>
            <person name="Sun Q."/>
            <person name="Ohkuma M."/>
        </authorList>
    </citation>
    <scope>NUCLEOTIDE SEQUENCE</scope>
    <source>
        <strain evidence="1">JCM 19596</strain>
    </source>
</reference>
<dbReference type="AlphaFoldDB" id="A0A830FBQ1"/>
<accession>A0A830FBQ1</accession>
<keyword evidence="2" id="KW-1185">Reference proteome</keyword>
<dbReference type="InterPro" id="IPR043821">
    <property type="entry name" value="DUF5799"/>
</dbReference>
<organism evidence="1 2">
    <name type="scientific">Halocalculus aciditolerans</name>
    <dbReference type="NCBI Taxonomy" id="1383812"/>
    <lineage>
        <taxon>Archaea</taxon>
        <taxon>Methanobacteriati</taxon>
        <taxon>Methanobacteriota</taxon>
        <taxon>Stenosarchaea group</taxon>
        <taxon>Halobacteria</taxon>
        <taxon>Halobacteriales</taxon>
        <taxon>Halobacteriaceae</taxon>
        <taxon>Halocalculus</taxon>
    </lineage>
</organism>
<dbReference type="Pfam" id="PF19113">
    <property type="entry name" value="DUF5799"/>
    <property type="match status" value="1"/>
</dbReference>